<reference evidence="7 8" key="1">
    <citation type="submission" date="2014-04" db="EMBL/GenBank/DDBJ databases">
        <authorList>
            <consortium name="DOE Joint Genome Institute"/>
            <person name="Kuo A."/>
            <person name="Tarkka M."/>
            <person name="Buscot F."/>
            <person name="Kohler A."/>
            <person name="Nagy L.G."/>
            <person name="Floudas D."/>
            <person name="Copeland A."/>
            <person name="Barry K.W."/>
            <person name="Cichocki N."/>
            <person name="Veneault-Fourrey C."/>
            <person name="LaButti K."/>
            <person name="Lindquist E.A."/>
            <person name="Lipzen A."/>
            <person name="Lundell T."/>
            <person name="Morin E."/>
            <person name="Murat C."/>
            <person name="Sun H."/>
            <person name="Tunlid A."/>
            <person name="Henrissat B."/>
            <person name="Grigoriev I.V."/>
            <person name="Hibbett D.S."/>
            <person name="Martin F."/>
            <person name="Nordberg H.P."/>
            <person name="Cantor M.N."/>
            <person name="Hua S.X."/>
        </authorList>
    </citation>
    <scope>NUCLEOTIDE SEQUENCE [LARGE SCALE GENOMIC DNA]</scope>
    <source>
        <strain evidence="7 8">F 1598</strain>
    </source>
</reference>
<dbReference type="SMART" id="SM00249">
    <property type="entry name" value="PHD"/>
    <property type="match status" value="1"/>
</dbReference>
<evidence type="ECO:0000313" key="8">
    <source>
        <dbReference type="Proteomes" id="UP000054166"/>
    </source>
</evidence>
<dbReference type="InParanoid" id="A0A0C3F240"/>
<feature type="compositionally biased region" description="Pro residues" evidence="5">
    <location>
        <begin position="118"/>
        <end position="130"/>
    </location>
</feature>
<evidence type="ECO:0000256" key="4">
    <source>
        <dbReference type="PROSITE-ProRule" id="PRU00146"/>
    </source>
</evidence>
<name>A0A0C3F240_PILCF</name>
<evidence type="ECO:0000256" key="3">
    <source>
        <dbReference type="ARBA" id="ARBA00022833"/>
    </source>
</evidence>
<dbReference type="InterPro" id="IPR011011">
    <property type="entry name" value="Znf_FYVE_PHD"/>
</dbReference>
<dbReference type="PROSITE" id="PS50016">
    <property type="entry name" value="ZF_PHD_2"/>
    <property type="match status" value="1"/>
</dbReference>
<evidence type="ECO:0000256" key="1">
    <source>
        <dbReference type="ARBA" id="ARBA00022723"/>
    </source>
</evidence>
<feature type="domain" description="PHD-type" evidence="6">
    <location>
        <begin position="149"/>
        <end position="208"/>
    </location>
</feature>
<dbReference type="InterPro" id="IPR013083">
    <property type="entry name" value="Znf_RING/FYVE/PHD"/>
</dbReference>
<dbReference type="Proteomes" id="UP000054166">
    <property type="component" value="Unassembled WGS sequence"/>
</dbReference>
<protein>
    <recommendedName>
        <fullName evidence="6">PHD-type domain-containing protein</fullName>
    </recommendedName>
</protein>
<dbReference type="Pfam" id="PF00628">
    <property type="entry name" value="PHD"/>
    <property type="match status" value="1"/>
</dbReference>
<dbReference type="OrthoDB" id="3046685at2759"/>
<evidence type="ECO:0000313" key="7">
    <source>
        <dbReference type="EMBL" id="KIM78860.1"/>
    </source>
</evidence>
<dbReference type="AlphaFoldDB" id="A0A0C3F240"/>
<dbReference type="EMBL" id="KN833013">
    <property type="protein sequence ID" value="KIM78860.1"/>
    <property type="molecule type" value="Genomic_DNA"/>
</dbReference>
<feature type="region of interest" description="Disordered" evidence="5">
    <location>
        <begin position="102"/>
        <end position="143"/>
    </location>
</feature>
<accession>A0A0C3F240</accession>
<dbReference type="HOGENOM" id="CLU_985364_0_0_1"/>
<keyword evidence="3" id="KW-0862">Zinc</keyword>
<dbReference type="GO" id="GO:0008270">
    <property type="term" value="F:zinc ion binding"/>
    <property type="evidence" value="ECO:0007669"/>
    <property type="project" value="UniProtKB-KW"/>
</dbReference>
<keyword evidence="8" id="KW-1185">Reference proteome</keyword>
<evidence type="ECO:0000256" key="5">
    <source>
        <dbReference type="SAM" id="MobiDB-lite"/>
    </source>
</evidence>
<dbReference type="InterPro" id="IPR019787">
    <property type="entry name" value="Znf_PHD-finger"/>
</dbReference>
<proteinExistence type="predicted"/>
<organism evidence="7 8">
    <name type="scientific">Piloderma croceum (strain F 1598)</name>
    <dbReference type="NCBI Taxonomy" id="765440"/>
    <lineage>
        <taxon>Eukaryota</taxon>
        <taxon>Fungi</taxon>
        <taxon>Dikarya</taxon>
        <taxon>Basidiomycota</taxon>
        <taxon>Agaricomycotina</taxon>
        <taxon>Agaricomycetes</taxon>
        <taxon>Agaricomycetidae</taxon>
        <taxon>Atheliales</taxon>
        <taxon>Atheliaceae</taxon>
        <taxon>Piloderma</taxon>
    </lineage>
</organism>
<dbReference type="CDD" id="cd15489">
    <property type="entry name" value="PHD_SF"/>
    <property type="match status" value="1"/>
</dbReference>
<evidence type="ECO:0000259" key="6">
    <source>
        <dbReference type="PROSITE" id="PS50016"/>
    </source>
</evidence>
<sequence>MLDNFVDESVHIEHAFTIPDGQGGSVAYQLVGRVVFRADHFVSEVMVGDQMYYYNDMDSGKLREKTPASIVAMPSVLIVYHRITGQSSTRTTESITNDFVHIDDDLNPNTPTALPSPVTTPRPFPMPPPINDEQRSSPNDSPESGILWNIDCDGCAVMELTSGDATEAMIQCDTCDGWSHVRCMKKRGLSKDWAKPSFNWQCPTCADKEVWTDERYIVQYMLFQSGKGGRYYAARIVERQGDRVKLKWHEENIYSRGDKPSSPIFYKSTDKCVEERQNIKDYG</sequence>
<dbReference type="Gene3D" id="3.30.40.10">
    <property type="entry name" value="Zinc/RING finger domain, C3HC4 (zinc finger)"/>
    <property type="match status" value="1"/>
</dbReference>
<gene>
    <name evidence="7" type="ORF">PILCRDRAFT_10797</name>
</gene>
<keyword evidence="1" id="KW-0479">Metal-binding</keyword>
<keyword evidence="2 4" id="KW-0863">Zinc-finger</keyword>
<feature type="non-terminal residue" evidence="7">
    <location>
        <position position="283"/>
    </location>
</feature>
<evidence type="ECO:0000256" key="2">
    <source>
        <dbReference type="ARBA" id="ARBA00022771"/>
    </source>
</evidence>
<reference evidence="8" key="2">
    <citation type="submission" date="2015-01" db="EMBL/GenBank/DDBJ databases">
        <title>Evolutionary Origins and Diversification of the Mycorrhizal Mutualists.</title>
        <authorList>
            <consortium name="DOE Joint Genome Institute"/>
            <consortium name="Mycorrhizal Genomics Consortium"/>
            <person name="Kohler A."/>
            <person name="Kuo A."/>
            <person name="Nagy L.G."/>
            <person name="Floudas D."/>
            <person name="Copeland A."/>
            <person name="Barry K.W."/>
            <person name="Cichocki N."/>
            <person name="Veneault-Fourrey C."/>
            <person name="LaButti K."/>
            <person name="Lindquist E.A."/>
            <person name="Lipzen A."/>
            <person name="Lundell T."/>
            <person name="Morin E."/>
            <person name="Murat C."/>
            <person name="Riley R."/>
            <person name="Ohm R."/>
            <person name="Sun H."/>
            <person name="Tunlid A."/>
            <person name="Henrissat B."/>
            <person name="Grigoriev I.V."/>
            <person name="Hibbett D.S."/>
            <person name="Martin F."/>
        </authorList>
    </citation>
    <scope>NUCLEOTIDE SEQUENCE [LARGE SCALE GENOMIC DNA]</scope>
    <source>
        <strain evidence="8">F 1598</strain>
    </source>
</reference>
<dbReference type="InterPro" id="IPR001965">
    <property type="entry name" value="Znf_PHD"/>
</dbReference>
<dbReference type="SUPFAM" id="SSF57903">
    <property type="entry name" value="FYVE/PHD zinc finger"/>
    <property type="match status" value="1"/>
</dbReference>